<dbReference type="SUPFAM" id="SSF51735">
    <property type="entry name" value="NAD(P)-binding Rossmann-fold domains"/>
    <property type="match status" value="1"/>
</dbReference>
<dbReference type="Pfam" id="PF00106">
    <property type="entry name" value="adh_short"/>
    <property type="match status" value="1"/>
</dbReference>
<dbReference type="PANTHER" id="PTHR44196:SF1">
    <property type="entry name" value="DEHYDROGENASE_REDUCTASE SDR FAMILY MEMBER 7B"/>
    <property type="match status" value="1"/>
</dbReference>
<evidence type="ECO:0000259" key="4">
    <source>
        <dbReference type="SMART" id="SM00822"/>
    </source>
</evidence>
<evidence type="ECO:0000313" key="6">
    <source>
        <dbReference type="Proteomes" id="UP000075260"/>
    </source>
</evidence>
<reference evidence="5 6" key="1">
    <citation type="submission" date="2014-02" db="EMBL/GenBank/DDBJ databases">
        <title>The small core and large imbalanced accessory genome model reveals a collaborative survival strategy of Sorangium cellulosum strains in nature.</title>
        <authorList>
            <person name="Han K."/>
            <person name="Peng R."/>
            <person name="Blom J."/>
            <person name="Li Y.-Z."/>
        </authorList>
    </citation>
    <scope>NUCLEOTIDE SEQUENCE [LARGE SCALE GENOMIC DNA]</scope>
    <source>
        <strain evidence="5 6">So0008-312</strain>
    </source>
</reference>
<dbReference type="CDD" id="cd05233">
    <property type="entry name" value="SDR_c"/>
    <property type="match status" value="1"/>
</dbReference>
<dbReference type="SMART" id="SM00822">
    <property type="entry name" value="PKS_KR"/>
    <property type="match status" value="1"/>
</dbReference>
<dbReference type="InterPro" id="IPR036291">
    <property type="entry name" value="NAD(P)-bd_dom_sf"/>
</dbReference>
<sequence>MIIVTGASSGIGLASARALAREGARVVLAARSMAALSREVDSIVREGGSAVAVAMDVTSDASVGAAVASILERLGRIDVVVNNAGNGGRLSLWESTDGAFTRAMFDVHVFGMERVTRAVLPAMLAQGSGVVVNIASTVAWVPMPAAAAYCAAKAAVVAFSESLRGELEGRGVRVTVFAPPHTSTGAGNDWPLEGPQVFAPEWVADQLVETLRRDRRSFLAGASNRSLLVLQRIAPALAARIMRDIGLRAEAKSAARMRGADEARGADRRDLTTR</sequence>
<dbReference type="GO" id="GO:0016491">
    <property type="term" value="F:oxidoreductase activity"/>
    <property type="evidence" value="ECO:0007669"/>
    <property type="project" value="UniProtKB-KW"/>
</dbReference>
<feature type="domain" description="Ketoreductase" evidence="4">
    <location>
        <begin position="2"/>
        <end position="181"/>
    </location>
</feature>
<dbReference type="InterPro" id="IPR020904">
    <property type="entry name" value="Sc_DH/Rdtase_CS"/>
</dbReference>
<dbReference type="Gene3D" id="3.40.50.720">
    <property type="entry name" value="NAD(P)-binding Rossmann-like Domain"/>
    <property type="match status" value="1"/>
</dbReference>
<evidence type="ECO:0000313" key="5">
    <source>
        <dbReference type="EMBL" id="KYF68321.1"/>
    </source>
</evidence>
<keyword evidence="2" id="KW-0560">Oxidoreductase</keyword>
<accession>A0A150QK06</accession>
<evidence type="ECO:0000256" key="2">
    <source>
        <dbReference type="ARBA" id="ARBA00023002"/>
    </source>
</evidence>
<comment type="similarity">
    <text evidence="1 3">Belongs to the short-chain dehydrogenases/reductases (SDR) family.</text>
</comment>
<organism evidence="5 6">
    <name type="scientific">Sorangium cellulosum</name>
    <name type="common">Polyangium cellulosum</name>
    <dbReference type="NCBI Taxonomy" id="56"/>
    <lineage>
        <taxon>Bacteria</taxon>
        <taxon>Pseudomonadati</taxon>
        <taxon>Myxococcota</taxon>
        <taxon>Polyangia</taxon>
        <taxon>Polyangiales</taxon>
        <taxon>Polyangiaceae</taxon>
        <taxon>Sorangium</taxon>
    </lineage>
</organism>
<name>A0A150QK06_SORCE</name>
<dbReference type="PANTHER" id="PTHR44196">
    <property type="entry name" value="DEHYDROGENASE/REDUCTASE SDR FAMILY MEMBER 7B"/>
    <property type="match status" value="1"/>
</dbReference>
<dbReference type="PRINTS" id="PR00080">
    <property type="entry name" value="SDRFAMILY"/>
</dbReference>
<dbReference type="InterPro" id="IPR002347">
    <property type="entry name" value="SDR_fam"/>
</dbReference>
<dbReference type="EMBL" id="JEMA01000579">
    <property type="protein sequence ID" value="KYF68321.1"/>
    <property type="molecule type" value="Genomic_DNA"/>
</dbReference>
<dbReference type="Proteomes" id="UP000075260">
    <property type="component" value="Unassembled WGS sequence"/>
</dbReference>
<dbReference type="AlphaFoldDB" id="A0A150QK06"/>
<dbReference type="InterPro" id="IPR057326">
    <property type="entry name" value="KR_dom"/>
</dbReference>
<dbReference type="PRINTS" id="PR00081">
    <property type="entry name" value="GDHRDH"/>
</dbReference>
<protein>
    <recommendedName>
        <fullName evidence="4">Ketoreductase domain-containing protein</fullName>
    </recommendedName>
</protein>
<comment type="caution">
    <text evidence="5">The sequence shown here is derived from an EMBL/GenBank/DDBJ whole genome shotgun (WGS) entry which is preliminary data.</text>
</comment>
<dbReference type="PROSITE" id="PS00061">
    <property type="entry name" value="ADH_SHORT"/>
    <property type="match status" value="1"/>
</dbReference>
<dbReference type="GO" id="GO:0016020">
    <property type="term" value="C:membrane"/>
    <property type="evidence" value="ECO:0007669"/>
    <property type="project" value="TreeGrafter"/>
</dbReference>
<evidence type="ECO:0000256" key="1">
    <source>
        <dbReference type="ARBA" id="ARBA00006484"/>
    </source>
</evidence>
<evidence type="ECO:0000256" key="3">
    <source>
        <dbReference type="RuleBase" id="RU000363"/>
    </source>
</evidence>
<proteinExistence type="inferred from homology"/>
<gene>
    <name evidence="5" type="ORF">BE15_29660</name>
</gene>